<evidence type="ECO:0000313" key="1">
    <source>
        <dbReference type="EMBL" id="KAJ8110536.1"/>
    </source>
</evidence>
<dbReference type="Proteomes" id="UP001153331">
    <property type="component" value="Unassembled WGS sequence"/>
</dbReference>
<gene>
    <name evidence="1" type="ORF">OPT61_g6650</name>
</gene>
<sequence>MFQETGLGQVALLMATDSIVVTTGIYLGQPFTSLSIDIVFVRLKRRSILQKVAYAAALMKESELRLTPHNLYTPFGPQHLRRVGYLQDVAPNTTMMGTAWQAHSGSPHVREKLQCWRKSGEVDNGYEDGDASGTDFLGHKRIGCVTGLYECGSVVTASSRSSLPAASIAPLIQATA</sequence>
<reference evidence="1" key="1">
    <citation type="submission" date="2022-11" db="EMBL/GenBank/DDBJ databases">
        <title>Genome Sequence of Boeremia exigua.</title>
        <authorList>
            <person name="Buettner E."/>
        </authorList>
    </citation>
    <scope>NUCLEOTIDE SEQUENCE</scope>
    <source>
        <strain evidence="1">CU02</strain>
    </source>
</reference>
<proteinExistence type="predicted"/>
<comment type="caution">
    <text evidence="1">The sequence shown here is derived from an EMBL/GenBank/DDBJ whole genome shotgun (WGS) entry which is preliminary data.</text>
</comment>
<protein>
    <submittedName>
        <fullName evidence="1">Uncharacterized protein</fullName>
    </submittedName>
</protein>
<accession>A0ACC2I697</accession>
<keyword evidence="2" id="KW-1185">Reference proteome</keyword>
<name>A0ACC2I697_9PLEO</name>
<organism evidence="1 2">
    <name type="scientific">Boeremia exigua</name>
    <dbReference type="NCBI Taxonomy" id="749465"/>
    <lineage>
        <taxon>Eukaryota</taxon>
        <taxon>Fungi</taxon>
        <taxon>Dikarya</taxon>
        <taxon>Ascomycota</taxon>
        <taxon>Pezizomycotina</taxon>
        <taxon>Dothideomycetes</taxon>
        <taxon>Pleosporomycetidae</taxon>
        <taxon>Pleosporales</taxon>
        <taxon>Pleosporineae</taxon>
        <taxon>Didymellaceae</taxon>
        <taxon>Boeremia</taxon>
    </lineage>
</organism>
<evidence type="ECO:0000313" key="2">
    <source>
        <dbReference type="Proteomes" id="UP001153331"/>
    </source>
</evidence>
<dbReference type="EMBL" id="JAPHNI010000490">
    <property type="protein sequence ID" value="KAJ8110536.1"/>
    <property type="molecule type" value="Genomic_DNA"/>
</dbReference>